<dbReference type="Pfam" id="PF13913">
    <property type="entry name" value="zf-C2HC_2"/>
    <property type="match status" value="2"/>
</dbReference>
<dbReference type="Gene3D" id="3.30.160.60">
    <property type="entry name" value="Classic Zinc Finger"/>
    <property type="match status" value="1"/>
</dbReference>
<comment type="caution">
    <text evidence="6">The sequence shown here is derived from an EMBL/GenBank/DDBJ whole genome shotgun (WGS) entry which is preliminary data.</text>
</comment>
<keyword evidence="3" id="KW-0862">Zinc</keyword>
<dbReference type="OrthoDB" id="6349350at2759"/>
<dbReference type="AlphaFoldDB" id="A0A8J2RTV5"/>
<dbReference type="GO" id="GO:0008270">
    <property type="term" value="F:zinc ion binding"/>
    <property type="evidence" value="ECO:0007669"/>
    <property type="project" value="UniProtKB-KW"/>
</dbReference>
<gene>
    <name evidence="6" type="ORF">DGAL_LOCUS8925</name>
</gene>
<feature type="domain" description="C2HC/C3H-type" evidence="5">
    <location>
        <begin position="324"/>
        <end position="353"/>
    </location>
</feature>
<evidence type="ECO:0000256" key="2">
    <source>
        <dbReference type="ARBA" id="ARBA00022771"/>
    </source>
</evidence>
<dbReference type="PROSITE" id="PS52027">
    <property type="entry name" value="ZF_C2HC_C3H"/>
    <property type="match status" value="1"/>
</dbReference>
<keyword evidence="2 4" id="KW-0863">Zinc-finger</keyword>
<name>A0A8J2RTV5_9CRUS</name>
<organism evidence="6 7">
    <name type="scientific">Daphnia galeata</name>
    <dbReference type="NCBI Taxonomy" id="27404"/>
    <lineage>
        <taxon>Eukaryota</taxon>
        <taxon>Metazoa</taxon>
        <taxon>Ecdysozoa</taxon>
        <taxon>Arthropoda</taxon>
        <taxon>Crustacea</taxon>
        <taxon>Branchiopoda</taxon>
        <taxon>Diplostraca</taxon>
        <taxon>Cladocera</taxon>
        <taxon>Anomopoda</taxon>
        <taxon>Daphniidae</taxon>
        <taxon>Daphnia</taxon>
    </lineage>
</organism>
<dbReference type="Proteomes" id="UP000789390">
    <property type="component" value="Unassembled WGS sequence"/>
</dbReference>
<dbReference type="EMBL" id="CAKKLH010000201">
    <property type="protein sequence ID" value="CAH0105852.1"/>
    <property type="molecule type" value="Genomic_DNA"/>
</dbReference>
<sequence>MGEESNQVMNIRSQTKRFRTATVRAKILNTERLNHIGLDMSEVRCKDLVNFRYCKGTYPIDLSQSFYDSSASYNQPECSHIQKQDYDSSMLLCNSKRSNVCKNPQLLQRSEDRFRNPVDLPTLVSLTVRNQKPSLTEENARETNQHFLAKQSTKKFVSRFFNFQMEQTSNSDMNLKEKSEQPGNFTKNSFRIYDSTKKSNKDLNDIQTKNKVSQSKSNGWLYFVECPEENTVKKITNKKEILPVQRFQKCNICGNSFGTAGFKIHQPRCSQKIQTDVSKQQDIGTLKTDNSSDQLQCHQSKEVFLAKYDKMNFKNSKGEISKFKPIICEICNRQFGSTSISIHRPQCLKKWIRHVEDL</sequence>
<evidence type="ECO:0000256" key="4">
    <source>
        <dbReference type="PROSITE-ProRule" id="PRU01371"/>
    </source>
</evidence>
<accession>A0A8J2RTV5</accession>
<reference evidence="6" key="1">
    <citation type="submission" date="2021-11" db="EMBL/GenBank/DDBJ databases">
        <authorList>
            <person name="Schell T."/>
        </authorList>
    </citation>
    <scope>NUCLEOTIDE SEQUENCE</scope>
    <source>
        <strain evidence="6">M5</strain>
    </source>
</reference>
<evidence type="ECO:0000313" key="6">
    <source>
        <dbReference type="EMBL" id="CAH0105852.1"/>
    </source>
</evidence>
<protein>
    <recommendedName>
        <fullName evidence="5">C2HC/C3H-type domain-containing protein</fullName>
    </recommendedName>
</protein>
<keyword evidence="1" id="KW-0479">Metal-binding</keyword>
<keyword evidence="7" id="KW-1185">Reference proteome</keyword>
<evidence type="ECO:0000259" key="5">
    <source>
        <dbReference type="PROSITE" id="PS52027"/>
    </source>
</evidence>
<dbReference type="InterPro" id="IPR049899">
    <property type="entry name" value="Znf_C2HC_C3H"/>
</dbReference>
<proteinExistence type="predicted"/>
<evidence type="ECO:0000313" key="7">
    <source>
        <dbReference type="Proteomes" id="UP000789390"/>
    </source>
</evidence>
<evidence type="ECO:0000256" key="3">
    <source>
        <dbReference type="ARBA" id="ARBA00022833"/>
    </source>
</evidence>
<evidence type="ECO:0000256" key="1">
    <source>
        <dbReference type="ARBA" id="ARBA00022723"/>
    </source>
</evidence>